<comment type="caution">
    <text evidence="2">The sequence shown here is derived from an EMBL/GenBank/DDBJ whole genome shotgun (WGS) entry which is preliminary data.</text>
</comment>
<gene>
    <name evidence="2" type="ORF">CR513_37919</name>
</gene>
<name>A0A371FSW8_MUCPR</name>
<evidence type="ECO:0000256" key="1">
    <source>
        <dbReference type="SAM" id="MobiDB-lite"/>
    </source>
</evidence>
<dbReference type="AlphaFoldDB" id="A0A371FSW8"/>
<feature type="non-terminal residue" evidence="2">
    <location>
        <position position="1"/>
    </location>
</feature>
<dbReference type="EMBL" id="QJKJ01007940">
    <property type="protein sequence ID" value="RDX81404.1"/>
    <property type="molecule type" value="Genomic_DNA"/>
</dbReference>
<keyword evidence="3" id="KW-1185">Reference proteome</keyword>
<organism evidence="2 3">
    <name type="scientific">Mucuna pruriens</name>
    <name type="common">Velvet bean</name>
    <name type="synonym">Dolichos pruriens</name>
    <dbReference type="NCBI Taxonomy" id="157652"/>
    <lineage>
        <taxon>Eukaryota</taxon>
        <taxon>Viridiplantae</taxon>
        <taxon>Streptophyta</taxon>
        <taxon>Embryophyta</taxon>
        <taxon>Tracheophyta</taxon>
        <taxon>Spermatophyta</taxon>
        <taxon>Magnoliopsida</taxon>
        <taxon>eudicotyledons</taxon>
        <taxon>Gunneridae</taxon>
        <taxon>Pentapetalae</taxon>
        <taxon>rosids</taxon>
        <taxon>fabids</taxon>
        <taxon>Fabales</taxon>
        <taxon>Fabaceae</taxon>
        <taxon>Papilionoideae</taxon>
        <taxon>50 kb inversion clade</taxon>
        <taxon>NPAAA clade</taxon>
        <taxon>indigoferoid/millettioid clade</taxon>
        <taxon>Phaseoleae</taxon>
        <taxon>Mucuna</taxon>
    </lineage>
</organism>
<evidence type="ECO:0000313" key="3">
    <source>
        <dbReference type="Proteomes" id="UP000257109"/>
    </source>
</evidence>
<reference evidence="2" key="1">
    <citation type="submission" date="2018-05" db="EMBL/GenBank/DDBJ databases">
        <title>Draft genome of Mucuna pruriens seed.</title>
        <authorList>
            <person name="Nnadi N.E."/>
            <person name="Vos R."/>
            <person name="Hasami M.H."/>
            <person name="Devisetty U.K."/>
            <person name="Aguiy J.C."/>
        </authorList>
    </citation>
    <scope>NUCLEOTIDE SEQUENCE [LARGE SCALE GENOMIC DNA]</scope>
    <source>
        <strain evidence="2">JCA_2017</strain>
    </source>
</reference>
<protein>
    <submittedName>
        <fullName evidence="2">Uncharacterized protein</fullName>
    </submittedName>
</protein>
<dbReference type="OrthoDB" id="1459162at2759"/>
<proteinExistence type="predicted"/>
<dbReference type="Proteomes" id="UP000257109">
    <property type="component" value="Unassembled WGS sequence"/>
</dbReference>
<sequence length="156" mass="16921">MDTQHRGVITTISGGGASMAEGSSSERRGSCDLLAVCMKVGTTPPSVITFGERDMRYEPPQQDKPMVISVVTIEYKVEREVGAPVDQPGSMLRNVVRGVIELETTFGERGHARSILVLYMVVDAEASYNIIMGRPALNKFGAVVSTLHLCMKYLVG</sequence>
<evidence type="ECO:0000313" key="2">
    <source>
        <dbReference type="EMBL" id="RDX81404.1"/>
    </source>
</evidence>
<accession>A0A371FSW8</accession>
<feature type="region of interest" description="Disordered" evidence="1">
    <location>
        <begin position="1"/>
        <end position="25"/>
    </location>
</feature>